<sequence length="193" mass="21002">MAASLFSGSRRFFLWRPSCAAVQLLGTSRSSSSSARVQRSGATVFKSVSTMARAESSGQPSFKVQKAEEEWRTVLSPEQFRILRQKGTERAGTGTYDKFYEDGIYECAGCGAPLYKSTTKFNSGCGWPAFYEGLPGAINQTVDADGIRIEITCAACGGHLGHVFKGEDFPTPTDERHCVNSISLKFVPANMNE</sequence>
<gene>
    <name evidence="1" type="ORF">O6H91_09G070500</name>
</gene>
<dbReference type="Proteomes" id="UP001162992">
    <property type="component" value="Chromosome 9"/>
</dbReference>
<evidence type="ECO:0000313" key="1">
    <source>
        <dbReference type="EMBL" id="KAJ7544244.1"/>
    </source>
</evidence>
<name>A0ACC2CQC0_DIPCM</name>
<keyword evidence="2" id="KW-1185">Reference proteome</keyword>
<reference evidence="2" key="1">
    <citation type="journal article" date="2024" name="Proc. Natl. Acad. Sci. U.S.A.">
        <title>Extraordinary preservation of gene collinearity over three hundred million years revealed in homosporous lycophytes.</title>
        <authorList>
            <person name="Li C."/>
            <person name="Wickell D."/>
            <person name="Kuo L.Y."/>
            <person name="Chen X."/>
            <person name="Nie B."/>
            <person name="Liao X."/>
            <person name="Peng D."/>
            <person name="Ji J."/>
            <person name="Jenkins J."/>
            <person name="Williams M."/>
            <person name="Shu S."/>
            <person name="Plott C."/>
            <person name="Barry K."/>
            <person name="Rajasekar S."/>
            <person name="Grimwood J."/>
            <person name="Han X."/>
            <person name="Sun S."/>
            <person name="Hou Z."/>
            <person name="He W."/>
            <person name="Dai G."/>
            <person name="Sun C."/>
            <person name="Schmutz J."/>
            <person name="Leebens-Mack J.H."/>
            <person name="Li F.W."/>
            <person name="Wang L."/>
        </authorList>
    </citation>
    <scope>NUCLEOTIDE SEQUENCE [LARGE SCALE GENOMIC DNA]</scope>
    <source>
        <strain evidence="2">cv. PW_Plant_1</strain>
    </source>
</reference>
<organism evidence="1 2">
    <name type="scientific">Diphasiastrum complanatum</name>
    <name type="common">Issler's clubmoss</name>
    <name type="synonym">Lycopodium complanatum</name>
    <dbReference type="NCBI Taxonomy" id="34168"/>
    <lineage>
        <taxon>Eukaryota</taxon>
        <taxon>Viridiplantae</taxon>
        <taxon>Streptophyta</taxon>
        <taxon>Embryophyta</taxon>
        <taxon>Tracheophyta</taxon>
        <taxon>Lycopodiopsida</taxon>
        <taxon>Lycopodiales</taxon>
        <taxon>Lycopodiaceae</taxon>
        <taxon>Lycopodioideae</taxon>
        <taxon>Diphasiastrum</taxon>
    </lineage>
</organism>
<dbReference type="EMBL" id="CM055100">
    <property type="protein sequence ID" value="KAJ7544244.1"/>
    <property type="molecule type" value="Genomic_DNA"/>
</dbReference>
<protein>
    <submittedName>
        <fullName evidence="1">Uncharacterized protein</fullName>
    </submittedName>
</protein>
<evidence type="ECO:0000313" key="2">
    <source>
        <dbReference type="Proteomes" id="UP001162992"/>
    </source>
</evidence>
<comment type="caution">
    <text evidence="1">The sequence shown here is derived from an EMBL/GenBank/DDBJ whole genome shotgun (WGS) entry which is preliminary data.</text>
</comment>
<proteinExistence type="predicted"/>
<accession>A0ACC2CQC0</accession>